<sequence>MIDYTTIMQQHGEAGEKTGWTFVIVPFDVVQQILPGNKRSVRVRGFLDEHPVAGMSLMPVGEGNFLLAVKAEIRKAIRKERGAMLRLRLEHDKDFKLEMPEELQECFDFEPPEAFVYFDSLSKSHQGYFFKWINDAKTEQTRANRIAATISAANRRMDYGAMLRELKKLREG</sequence>
<keyword evidence="2" id="KW-1185">Reference proteome</keyword>
<dbReference type="SUPFAM" id="SSF141694">
    <property type="entry name" value="AF2212/PG0164-like"/>
    <property type="match status" value="1"/>
</dbReference>
<dbReference type="EMBL" id="QWDC01000005">
    <property type="protein sequence ID" value="RFZ90153.1"/>
    <property type="molecule type" value="Genomic_DNA"/>
</dbReference>
<reference evidence="1 2" key="1">
    <citation type="submission" date="2018-08" db="EMBL/GenBank/DDBJ databases">
        <title>Mucilaginibacter sp. MYSH2.</title>
        <authorList>
            <person name="Seo T."/>
        </authorList>
    </citation>
    <scope>NUCLEOTIDE SEQUENCE [LARGE SCALE GENOMIC DNA]</scope>
    <source>
        <strain evidence="1 2">MYSH2</strain>
    </source>
</reference>
<evidence type="ECO:0000313" key="1">
    <source>
        <dbReference type="EMBL" id="RFZ90153.1"/>
    </source>
</evidence>
<dbReference type="Pfam" id="PF13376">
    <property type="entry name" value="OmdA"/>
    <property type="match status" value="1"/>
</dbReference>
<gene>
    <name evidence="1" type="ORF">D0C36_23215</name>
</gene>
<dbReference type="Pfam" id="PF08922">
    <property type="entry name" value="DUF1905"/>
    <property type="match status" value="1"/>
</dbReference>
<dbReference type="InterPro" id="IPR015018">
    <property type="entry name" value="DUF1905"/>
</dbReference>
<dbReference type="Proteomes" id="UP000264217">
    <property type="component" value="Unassembled WGS sequence"/>
</dbReference>
<name>A0A372NPH1_9SPHI</name>
<proteinExistence type="predicted"/>
<dbReference type="OrthoDB" id="680797at2"/>
<accession>A0A372NPH1</accession>
<dbReference type="AlphaFoldDB" id="A0A372NPH1"/>
<protein>
    <submittedName>
        <fullName evidence="1">DUF1905 domain-containing protein</fullName>
    </submittedName>
</protein>
<organism evidence="1 2">
    <name type="scientific">Mucilaginibacter conchicola</name>
    <dbReference type="NCBI Taxonomy" id="2303333"/>
    <lineage>
        <taxon>Bacteria</taxon>
        <taxon>Pseudomonadati</taxon>
        <taxon>Bacteroidota</taxon>
        <taxon>Sphingobacteriia</taxon>
        <taxon>Sphingobacteriales</taxon>
        <taxon>Sphingobacteriaceae</taxon>
        <taxon>Mucilaginibacter</taxon>
    </lineage>
</organism>
<dbReference type="InterPro" id="IPR037079">
    <property type="entry name" value="AF2212/PG0164-like_sf"/>
</dbReference>
<comment type="caution">
    <text evidence="1">The sequence shown here is derived from an EMBL/GenBank/DDBJ whole genome shotgun (WGS) entry which is preliminary data.</text>
</comment>
<evidence type="ECO:0000313" key="2">
    <source>
        <dbReference type="Proteomes" id="UP000264217"/>
    </source>
</evidence>
<dbReference type="Gene3D" id="2.40.30.100">
    <property type="entry name" value="AF2212/PG0164-like"/>
    <property type="match status" value="1"/>
</dbReference>